<keyword evidence="3" id="KW-1185">Reference proteome</keyword>
<dbReference type="HOGENOM" id="CLU_132690_0_0_11"/>
<accession>D9XA81</accession>
<dbReference type="eggNOG" id="ENOG502ZDBM">
    <property type="taxonomic scope" value="Bacteria"/>
</dbReference>
<feature type="region of interest" description="Disordered" evidence="1">
    <location>
        <begin position="1"/>
        <end position="25"/>
    </location>
</feature>
<dbReference type="AlphaFoldDB" id="D9XA81"/>
<evidence type="ECO:0000256" key="1">
    <source>
        <dbReference type="SAM" id="MobiDB-lite"/>
    </source>
</evidence>
<name>D9XA81_STRVT</name>
<protein>
    <submittedName>
        <fullName evidence="2">Predicted protein</fullName>
    </submittedName>
</protein>
<dbReference type="STRING" id="591159.SSQG_06989"/>
<reference evidence="3" key="1">
    <citation type="submission" date="2009-02" db="EMBL/GenBank/DDBJ databases">
        <title>Annotation of Streptomyces viridochromogenes strain DSM 40736.</title>
        <authorList>
            <consortium name="The Broad Institute Genome Sequencing Platform"/>
            <consortium name="Broad Institute Microbial Sequencing Center"/>
            <person name="Fischbach M."/>
            <person name="Godfrey P."/>
            <person name="Ward D."/>
            <person name="Young S."/>
            <person name="Zeng Q."/>
            <person name="Koehrsen M."/>
            <person name="Alvarado L."/>
            <person name="Berlin A.M."/>
            <person name="Bochicchio J."/>
            <person name="Borenstein D."/>
            <person name="Chapman S.B."/>
            <person name="Chen Z."/>
            <person name="Engels R."/>
            <person name="Freedman E."/>
            <person name="Gellesch M."/>
            <person name="Goldberg J."/>
            <person name="Griggs A."/>
            <person name="Gujja S."/>
            <person name="Heilman E.R."/>
            <person name="Heiman D.I."/>
            <person name="Hepburn T.A."/>
            <person name="Howarth C."/>
            <person name="Jen D."/>
            <person name="Larson L."/>
            <person name="Lewis B."/>
            <person name="Mehta T."/>
            <person name="Park D."/>
            <person name="Pearson M."/>
            <person name="Richards J."/>
            <person name="Roberts A."/>
            <person name="Saif S."/>
            <person name="Shea T.D."/>
            <person name="Shenoy N."/>
            <person name="Sisk P."/>
            <person name="Stolte C."/>
            <person name="Sykes S.N."/>
            <person name="Thomson T."/>
            <person name="Walk T."/>
            <person name="White J."/>
            <person name="Yandava C."/>
            <person name="Straight P."/>
            <person name="Clardy J."/>
            <person name="Hung D."/>
            <person name="Kolter R."/>
            <person name="Mekalanos J."/>
            <person name="Walker S."/>
            <person name="Walsh C.T."/>
            <person name="Wieland-Brown L.C."/>
            <person name="Haas B."/>
            <person name="Nusbaum C."/>
            <person name="Birren B."/>
        </authorList>
    </citation>
    <scope>NUCLEOTIDE SEQUENCE [LARGE SCALE GENOMIC DNA]</scope>
    <source>
        <strain evidence="3">DSM 40736 / JCM 4977 / BCRC 1201 / Tue 494</strain>
    </source>
</reference>
<evidence type="ECO:0000313" key="2">
    <source>
        <dbReference type="EMBL" id="EFL36471.1"/>
    </source>
</evidence>
<dbReference type="Proteomes" id="UP000004184">
    <property type="component" value="Unassembled WGS sequence"/>
</dbReference>
<gene>
    <name evidence="2" type="ORF">SSQG_06989</name>
</gene>
<evidence type="ECO:0000313" key="3">
    <source>
        <dbReference type="Proteomes" id="UP000004184"/>
    </source>
</evidence>
<sequence length="172" mass="18383">MGEARRGLRQRRLPQGQRVRRPARLGDLLTVARPQPTTPSPSSYGGTHVKRLISRTAMGLAVAALAVGGLATTAQAAPAAANSGDPALTDVYVWATNVNLRQQPTTDSPRLAVRSQWWADAVCQTQGQTVRDPAVGTNNWWTAVQEFAGSDIAWVNNLYIRGGVKIAGVPDC</sequence>
<proteinExistence type="predicted"/>
<organism evidence="2 3">
    <name type="scientific">Streptomyces viridochromogenes (strain DSM 40736 / JCM 4977 / BCRC 1201 / Tue 494)</name>
    <dbReference type="NCBI Taxonomy" id="591159"/>
    <lineage>
        <taxon>Bacteria</taxon>
        <taxon>Bacillati</taxon>
        <taxon>Actinomycetota</taxon>
        <taxon>Actinomycetes</taxon>
        <taxon>Kitasatosporales</taxon>
        <taxon>Streptomycetaceae</taxon>
        <taxon>Streptomyces</taxon>
    </lineage>
</organism>
<dbReference type="EMBL" id="GG657757">
    <property type="protein sequence ID" value="EFL36471.1"/>
    <property type="molecule type" value="Genomic_DNA"/>
</dbReference>
<feature type="compositionally biased region" description="Basic residues" evidence="1">
    <location>
        <begin position="7"/>
        <end position="23"/>
    </location>
</feature>